<dbReference type="InterPro" id="IPR010260">
    <property type="entry name" value="AlpA"/>
</dbReference>
<organism evidence="1 2">
    <name type="scientific">Zoogloea dura</name>
    <dbReference type="NCBI Taxonomy" id="2728840"/>
    <lineage>
        <taxon>Bacteria</taxon>
        <taxon>Pseudomonadati</taxon>
        <taxon>Pseudomonadota</taxon>
        <taxon>Betaproteobacteria</taxon>
        <taxon>Rhodocyclales</taxon>
        <taxon>Zoogloeaceae</taxon>
        <taxon>Zoogloea</taxon>
    </lineage>
</organism>
<dbReference type="Proteomes" id="UP000580043">
    <property type="component" value="Unassembled WGS sequence"/>
</dbReference>
<dbReference type="InterPro" id="IPR052931">
    <property type="entry name" value="Prophage_regulatory_activator"/>
</dbReference>
<accession>A0A848FWX1</accession>
<dbReference type="EMBL" id="JABBGA010000001">
    <property type="protein sequence ID" value="NML24427.1"/>
    <property type="molecule type" value="Genomic_DNA"/>
</dbReference>
<dbReference type="RefSeq" id="WP_169144058.1">
    <property type="nucleotide sequence ID" value="NZ_JABBGA010000001.1"/>
</dbReference>
<dbReference type="Pfam" id="PF05930">
    <property type="entry name" value="Phage_AlpA"/>
    <property type="match status" value="1"/>
</dbReference>
<dbReference type="AlphaFoldDB" id="A0A848FWX1"/>
<proteinExistence type="predicted"/>
<reference evidence="1 2" key="1">
    <citation type="submission" date="2020-04" db="EMBL/GenBank/DDBJ databases">
        <title>Zoogloea sp. G-4-1-14 isolated from soil.</title>
        <authorList>
            <person name="Dahal R.H."/>
        </authorList>
    </citation>
    <scope>NUCLEOTIDE SEQUENCE [LARGE SCALE GENOMIC DNA]</scope>
    <source>
        <strain evidence="1 2">G-4-1-14</strain>
    </source>
</reference>
<evidence type="ECO:0000313" key="2">
    <source>
        <dbReference type="Proteomes" id="UP000580043"/>
    </source>
</evidence>
<protein>
    <submittedName>
        <fullName evidence="1">AlpA family phage regulatory protein</fullName>
    </submittedName>
</protein>
<dbReference type="PANTHER" id="PTHR36154:SF1">
    <property type="entry name" value="DNA-BINDING TRANSCRIPTIONAL ACTIVATOR ALPA"/>
    <property type="match status" value="1"/>
</dbReference>
<sequence length="86" mass="9311">MSCSTRAFIRLPRLCTITGLSRSSIYLRLGSGKYSDPEFPRPVSLSPTGKGAVAWDLDEVVSWMEKRLGRRGSSPDPILGPTAAEG</sequence>
<name>A0A848FWX1_9RHOO</name>
<dbReference type="PANTHER" id="PTHR36154">
    <property type="entry name" value="DNA-BINDING TRANSCRIPTIONAL ACTIVATOR ALPA"/>
    <property type="match status" value="1"/>
</dbReference>
<keyword evidence="2" id="KW-1185">Reference proteome</keyword>
<comment type="caution">
    <text evidence="1">The sequence shown here is derived from an EMBL/GenBank/DDBJ whole genome shotgun (WGS) entry which is preliminary data.</text>
</comment>
<gene>
    <name evidence="1" type="ORF">HHL15_01610</name>
</gene>
<evidence type="ECO:0000313" key="1">
    <source>
        <dbReference type="EMBL" id="NML24427.1"/>
    </source>
</evidence>